<evidence type="ECO:0000256" key="2">
    <source>
        <dbReference type="SAM" id="Phobius"/>
    </source>
</evidence>
<protein>
    <submittedName>
        <fullName evidence="3">Uncharacterized protein</fullName>
    </submittedName>
</protein>
<feature type="region of interest" description="Disordered" evidence="1">
    <location>
        <begin position="174"/>
        <end position="208"/>
    </location>
</feature>
<feature type="transmembrane region" description="Helical" evidence="2">
    <location>
        <begin position="6"/>
        <end position="28"/>
    </location>
</feature>
<evidence type="ECO:0000256" key="1">
    <source>
        <dbReference type="SAM" id="MobiDB-lite"/>
    </source>
</evidence>
<dbReference type="RefSeq" id="XP_050516895.1">
    <property type="nucleotide sequence ID" value="XM_050660938.1"/>
</dbReference>
<keyword evidence="2" id="KW-0472">Membrane</keyword>
<accession>A0ABM5L393</accession>
<reference evidence="3" key="1">
    <citation type="submission" date="2025-05" db="UniProtKB">
        <authorList>
            <consortium name="EnsemblMetazoa"/>
        </authorList>
    </citation>
    <scope>IDENTIFICATION</scope>
</reference>
<keyword evidence="4" id="KW-1185">Reference proteome</keyword>
<dbReference type="GeneID" id="126891689"/>
<feature type="compositionally biased region" description="Polar residues" evidence="1">
    <location>
        <begin position="60"/>
        <end position="73"/>
    </location>
</feature>
<feature type="compositionally biased region" description="Polar residues" evidence="1">
    <location>
        <begin position="129"/>
        <end position="150"/>
    </location>
</feature>
<evidence type="ECO:0000313" key="3">
    <source>
        <dbReference type="EnsemblMetazoa" id="XP_050516895.1"/>
    </source>
</evidence>
<feature type="compositionally biased region" description="Basic and acidic residues" evidence="1">
    <location>
        <begin position="180"/>
        <end position="189"/>
    </location>
</feature>
<evidence type="ECO:0000313" key="4">
    <source>
        <dbReference type="Proteomes" id="UP001652700"/>
    </source>
</evidence>
<sequence length="208" mass="21653">MNIFTPIWIALLVAALLFAIAYCILVLYTRCTNKQRKGQQFYENKNQGFAYAGFKNEVTNSETTTEPSKSQLETKVPIESVSTQDEKADQSNPNAAKGLLVASALLQVLTPSSGNNQSSRHFFGGPGSNGASQHSSGNDAFGPSGSNSGRSHSKYALGHKARYNSVLLAGGIDSVDGTCDSDHSRHDTGGDSGGGDAGDGSGAGACDV</sequence>
<organism evidence="3 4">
    <name type="scientific">Diabrotica virgifera virgifera</name>
    <name type="common">western corn rootworm</name>
    <dbReference type="NCBI Taxonomy" id="50390"/>
    <lineage>
        <taxon>Eukaryota</taxon>
        <taxon>Metazoa</taxon>
        <taxon>Ecdysozoa</taxon>
        <taxon>Arthropoda</taxon>
        <taxon>Hexapoda</taxon>
        <taxon>Insecta</taxon>
        <taxon>Pterygota</taxon>
        <taxon>Neoptera</taxon>
        <taxon>Endopterygota</taxon>
        <taxon>Coleoptera</taxon>
        <taxon>Polyphaga</taxon>
        <taxon>Cucujiformia</taxon>
        <taxon>Chrysomeloidea</taxon>
        <taxon>Chrysomelidae</taxon>
        <taxon>Galerucinae</taxon>
        <taxon>Diabroticina</taxon>
        <taxon>Diabroticites</taxon>
        <taxon>Diabrotica</taxon>
    </lineage>
</organism>
<keyword evidence="2" id="KW-1133">Transmembrane helix</keyword>
<feature type="region of interest" description="Disordered" evidence="1">
    <location>
        <begin position="115"/>
        <end position="153"/>
    </location>
</feature>
<proteinExistence type="predicted"/>
<dbReference type="Proteomes" id="UP001652700">
    <property type="component" value="Unplaced"/>
</dbReference>
<dbReference type="EnsemblMetazoa" id="XM_050660938.1">
    <property type="protein sequence ID" value="XP_050516895.1"/>
    <property type="gene ID" value="LOC126891689"/>
</dbReference>
<keyword evidence="2" id="KW-0812">Transmembrane</keyword>
<feature type="compositionally biased region" description="Gly residues" evidence="1">
    <location>
        <begin position="190"/>
        <end position="208"/>
    </location>
</feature>
<feature type="region of interest" description="Disordered" evidence="1">
    <location>
        <begin position="60"/>
        <end position="92"/>
    </location>
</feature>
<name>A0ABM5L393_DIAVI</name>